<organism evidence="2 3">
    <name type="scientific">Senna tora</name>
    <dbReference type="NCBI Taxonomy" id="362788"/>
    <lineage>
        <taxon>Eukaryota</taxon>
        <taxon>Viridiplantae</taxon>
        <taxon>Streptophyta</taxon>
        <taxon>Embryophyta</taxon>
        <taxon>Tracheophyta</taxon>
        <taxon>Spermatophyta</taxon>
        <taxon>Magnoliopsida</taxon>
        <taxon>eudicotyledons</taxon>
        <taxon>Gunneridae</taxon>
        <taxon>Pentapetalae</taxon>
        <taxon>rosids</taxon>
        <taxon>fabids</taxon>
        <taxon>Fabales</taxon>
        <taxon>Fabaceae</taxon>
        <taxon>Caesalpinioideae</taxon>
        <taxon>Cassia clade</taxon>
        <taxon>Senna</taxon>
    </lineage>
</organism>
<accession>A0A834T504</accession>
<comment type="caution">
    <text evidence="2">The sequence shown here is derived from an EMBL/GenBank/DDBJ whole genome shotgun (WGS) entry which is preliminary data.</text>
</comment>
<name>A0A834T504_9FABA</name>
<dbReference type="EMBL" id="JAAIUW010000010">
    <property type="protein sequence ID" value="KAF7813902.1"/>
    <property type="molecule type" value="Genomic_DNA"/>
</dbReference>
<sequence length="23" mass="2771">MEEELHKTSTILERNATNRQRTI</sequence>
<reference evidence="2" key="1">
    <citation type="submission" date="2020-09" db="EMBL/GenBank/DDBJ databases">
        <title>Genome-Enabled Discovery of Anthraquinone Biosynthesis in Senna tora.</title>
        <authorList>
            <person name="Kang S.-H."/>
            <person name="Pandey R.P."/>
            <person name="Lee C.-M."/>
            <person name="Sim J.-S."/>
            <person name="Jeong J.-T."/>
            <person name="Choi B.-S."/>
            <person name="Jung M."/>
            <person name="Ginzburg D."/>
            <person name="Zhao K."/>
            <person name="Won S.Y."/>
            <person name="Oh T.-J."/>
            <person name="Yu Y."/>
            <person name="Kim N.-H."/>
            <person name="Lee O.R."/>
            <person name="Lee T.-H."/>
            <person name="Bashyal P."/>
            <person name="Kim T.-S."/>
            <person name="Lee W.-H."/>
            <person name="Kawkins C."/>
            <person name="Kim C.-K."/>
            <person name="Kim J.S."/>
            <person name="Ahn B.O."/>
            <person name="Rhee S.Y."/>
            <person name="Sohng J.K."/>
        </authorList>
    </citation>
    <scope>NUCLEOTIDE SEQUENCE</scope>
    <source>
        <tissue evidence="2">Leaf</tissue>
    </source>
</reference>
<protein>
    <submittedName>
        <fullName evidence="2">Uncharacterized protein</fullName>
    </submittedName>
</protein>
<evidence type="ECO:0000313" key="2">
    <source>
        <dbReference type="EMBL" id="KAF7813902.1"/>
    </source>
</evidence>
<evidence type="ECO:0000256" key="1">
    <source>
        <dbReference type="SAM" id="MobiDB-lite"/>
    </source>
</evidence>
<proteinExistence type="predicted"/>
<dbReference type="Proteomes" id="UP000634136">
    <property type="component" value="Unassembled WGS sequence"/>
</dbReference>
<gene>
    <name evidence="2" type="ORF">G2W53_034878</name>
</gene>
<keyword evidence="3" id="KW-1185">Reference proteome</keyword>
<dbReference type="AlphaFoldDB" id="A0A834T504"/>
<evidence type="ECO:0000313" key="3">
    <source>
        <dbReference type="Proteomes" id="UP000634136"/>
    </source>
</evidence>
<feature type="compositionally biased region" description="Polar residues" evidence="1">
    <location>
        <begin position="8"/>
        <end position="23"/>
    </location>
</feature>
<feature type="region of interest" description="Disordered" evidence="1">
    <location>
        <begin position="1"/>
        <end position="23"/>
    </location>
</feature>